<keyword evidence="4" id="KW-1185">Reference proteome</keyword>
<evidence type="ECO:0000313" key="2">
    <source>
        <dbReference type="EMBL" id="QMS98904.1"/>
    </source>
</evidence>
<evidence type="ECO:0000313" key="3">
    <source>
        <dbReference type="Proteomes" id="UP000515349"/>
    </source>
</evidence>
<dbReference type="Proteomes" id="UP000539710">
    <property type="component" value="Unassembled WGS sequence"/>
</dbReference>
<dbReference type="EMBL" id="JACEUX010000001">
    <property type="protein sequence ID" value="MBA5245688.1"/>
    <property type="molecule type" value="Genomic_DNA"/>
</dbReference>
<organism evidence="2 3">
    <name type="scientific">Marnyiella aurantia</name>
    <dbReference type="NCBI Taxonomy" id="2758037"/>
    <lineage>
        <taxon>Bacteria</taxon>
        <taxon>Pseudomonadati</taxon>
        <taxon>Bacteroidota</taxon>
        <taxon>Flavobacteriia</taxon>
        <taxon>Flavobacteriales</taxon>
        <taxon>Weeksellaceae</taxon>
        <taxon>Marnyiella</taxon>
    </lineage>
</organism>
<proteinExistence type="predicted"/>
<dbReference type="AlphaFoldDB" id="A0A7D7LN09"/>
<dbReference type="EMBL" id="CP059472">
    <property type="protein sequence ID" value="QMS98904.1"/>
    <property type="molecule type" value="Genomic_DNA"/>
</dbReference>
<dbReference type="Proteomes" id="UP000515349">
    <property type="component" value="Chromosome"/>
</dbReference>
<evidence type="ECO:0000313" key="4">
    <source>
        <dbReference type="Proteomes" id="UP000539710"/>
    </source>
</evidence>
<gene>
    <name evidence="2" type="ORF">H1R16_02540</name>
    <name evidence="1" type="ORF">H2507_00735</name>
</gene>
<evidence type="ECO:0000313" key="1">
    <source>
        <dbReference type="EMBL" id="MBA5245688.1"/>
    </source>
</evidence>
<reference evidence="1" key="3">
    <citation type="submission" date="2020-07" db="EMBL/GenBank/DDBJ databases">
        <authorList>
            <person name="Yang C."/>
        </authorList>
    </citation>
    <scope>NUCLEOTIDE SEQUENCE</scope>
    <source>
        <strain evidence="1">Cx-624</strain>
    </source>
</reference>
<accession>A0A7D7LN09</accession>
<protein>
    <submittedName>
        <fullName evidence="2">Uncharacterized protein</fullName>
    </submittedName>
</protein>
<reference evidence="2 3" key="1">
    <citation type="submission" date="2020-07" db="EMBL/GenBank/DDBJ databases">
        <title>Chryseobacterium sp.cx-624.</title>
        <authorList>
            <person name="Yang C."/>
        </authorList>
    </citation>
    <scope>NUCLEOTIDE SEQUENCE [LARGE SCALE GENOMIC DNA]</scope>
    <source>
        <strain evidence="2">Cx-624</strain>
        <strain evidence="3">cx-624</strain>
    </source>
</reference>
<name>A0A7D7LN09_9FLAO</name>
<dbReference type="RefSeq" id="WP_181885813.1">
    <property type="nucleotide sequence ID" value="NZ_CP059472.1"/>
</dbReference>
<sequence>MIDKNFYLENLTAFDLMIGSDRAEAEKVIFRVYCILQRDRIWLSNVALPEEIDQEDVDMLHDIEEELEVLDQTYNFRFQEFHEMVLENLGAENNAWADLDDEDEDFDDIFDDLYDDEDLDEDIEGIN</sequence>
<dbReference type="KEGG" id="cbau:H1R16_02540"/>
<reference evidence="4" key="2">
    <citation type="submission" date="2020-07" db="EMBL/GenBank/DDBJ databases">
        <title>Flavobacterium sp. xlx-214.</title>
        <authorList>
            <person name="Yang C."/>
        </authorList>
    </citation>
    <scope>NUCLEOTIDE SEQUENCE [LARGE SCALE GENOMIC DNA]</scope>
    <source>
        <strain evidence="4">CX-624</strain>
    </source>
</reference>